<evidence type="ECO:0000256" key="1">
    <source>
        <dbReference type="ARBA" id="ARBA00004786"/>
    </source>
</evidence>
<dbReference type="Gene3D" id="3.40.309.10">
    <property type="entry name" value="Aldehyde Dehydrogenase, Chain A, domain 2"/>
    <property type="match status" value="1"/>
</dbReference>
<protein>
    <recommendedName>
        <fullName evidence="7">L-glutamate gamma-semialdehyde dehydrogenase</fullName>
        <ecNumber evidence="3">1.2.1.88</ecNumber>
    </recommendedName>
    <alternativeName>
        <fullName evidence="7">L-glutamate gamma-semialdehyde dehydrogenase</fullName>
    </alternativeName>
</protein>
<feature type="domain" description="Aldehyde dehydrogenase" evidence="12">
    <location>
        <begin position="62"/>
        <end position="526"/>
    </location>
</feature>
<dbReference type="NCBIfam" id="TIGR01236">
    <property type="entry name" value="D1pyr5carbox1"/>
    <property type="match status" value="1"/>
</dbReference>
<evidence type="ECO:0000313" key="13">
    <source>
        <dbReference type="EMBL" id="KJE24279.1"/>
    </source>
</evidence>
<dbReference type="InterPro" id="IPR016163">
    <property type="entry name" value="Ald_DH_C"/>
</dbReference>
<dbReference type="GO" id="GO:0003842">
    <property type="term" value="F:L-glutamate gamma-semialdehyde dehydrogenase activity"/>
    <property type="evidence" value="ECO:0007669"/>
    <property type="project" value="UniProtKB-EC"/>
</dbReference>
<evidence type="ECO:0000259" key="12">
    <source>
        <dbReference type="Pfam" id="PF00171"/>
    </source>
</evidence>
<dbReference type="OrthoDB" id="9812625at2"/>
<comment type="caution">
    <text evidence="13">The sequence shown here is derived from an EMBL/GenBank/DDBJ whole genome shotgun (WGS) entry which is preliminary data.</text>
</comment>
<dbReference type="EC" id="1.2.1.88" evidence="3"/>
<dbReference type="GO" id="GO:0010133">
    <property type="term" value="P:L-proline catabolic process to L-glutamate"/>
    <property type="evidence" value="ECO:0007669"/>
    <property type="project" value="UniProtKB-UniPathway"/>
</dbReference>
<dbReference type="InterPro" id="IPR015590">
    <property type="entry name" value="Aldehyde_DH_dom"/>
</dbReference>
<dbReference type="RefSeq" id="WP_063925266.1">
    <property type="nucleotide sequence ID" value="NZ_JYFN01000007.1"/>
</dbReference>
<evidence type="ECO:0000313" key="14">
    <source>
        <dbReference type="Proteomes" id="UP000032545"/>
    </source>
</evidence>
<dbReference type="InterPro" id="IPR029510">
    <property type="entry name" value="Ald_DH_CS_GLU"/>
</dbReference>
<evidence type="ECO:0000256" key="3">
    <source>
        <dbReference type="ARBA" id="ARBA00012884"/>
    </source>
</evidence>
<reference evidence="13 14" key="2">
    <citation type="journal article" date="2016" name="Genome Announc.">
        <title>Permanent Draft Genome Sequences for Two Variants of Frankia sp. Strain CpI1, the First Frankia Strain Isolated from Root Nodules of Comptonia peregrina.</title>
        <authorList>
            <person name="Oshone R."/>
            <person name="Hurst S.G.IV."/>
            <person name="Abebe-Akele F."/>
            <person name="Simpson S."/>
            <person name="Morris K."/>
            <person name="Thomas W.K."/>
            <person name="Tisa L.S."/>
        </authorList>
    </citation>
    <scope>NUCLEOTIDE SEQUENCE [LARGE SCALE GENOMIC DNA]</scope>
    <source>
        <strain evidence="14">CpI1-S</strain>
    </source>
</reference>
<evidence type="ECO:0000256" key="4">
    <source>
        <dbReference type="ARBA" id="ARBA00023002"/>
    </source>
</evidence>
<keyword evidence="4 10" id="KW-0560">Oxidoreductase</keyword>
<dbReference type="PANTHER" id="PTHR42862:SF1">
    <property type="entry name" value="DELTA-1-PYRROLINE-5-CARBOXYLATE DEHYDROGENASE 2, ISOFORM A-RELATED"/>
    <property type="match status" value="1"/>
</dbReference>
<keyword evidence="14" id="KW-1185">Reference proteome</keyword>
<dbReference type="PATRIC" id="fig|1502723.3.peg.5587"/>
<evidence type="ECO:0000256" key="9">
    <source>
        <dbReference type="PROSITE-ProRule" id="PRU10007"/>
    </source>
</evidence>
<proteinExistence type="inferred from homology"/>
<name>A0A0D8BJV5_9ACTN</name>
<dbReference type="InterPro" id="IPR016161">
    <property type="entry name" value="Ald_DH/histidinol_DH"/>
</dbReference>
<dbReference type="InterPro" id="IPR050485">
    <property type="entry name" value="Proline_metab_enzyme"/>
</dbReference>
<evidence type="ECO:0000256" key="10">
    <source>
        <dbReference type="RuleBase" id="RU003345"/>
    </source>
</evidence>
<dbReference type="Gene3D" id="3.40.605.10">
    <property type="entry name" value="Aldehyde Dehydrogenase, Chain A, domain 1"/>
    <property type="match status" value="1"/>
</dbReference>
<evidence type="ECO:0000256" key="7">
    <source>
        <dbReference type="ARBA" id="ARBA00032259"/>
    </source>
</evidence>
<dbReference type="InterPro" id="IPR016160">
    <property type="entry name" value="Ald_DH_CS_CYS"/>
</dbReference>
<gene>
    <name evidence="13" type="ORF">FF36_01354</name>
</gene>
<comment type="similarity">
    <text evidence="2 10">Belongs to the aldehyde dehydrogenase family.</text>
</comment>
<dbReference type="InterPro" id="IPR016162">
    <property type="entry name" value="Ald_DH_N"/>
</dbReference>
<accession>A0A0D8BJV5</accession>
<dbReference type="PANTHER" id="PTHR42862">
    <property type="entry name" value="DELTA-1-PYRROLINE-5-CARBOXYLATE DEHYDROGENASE 1, ISOFORM A-RELATED"/>
    <property type="match status" value="1"/>
</dbReference>
<feature type="compositionally biased region" description="Gly residues" evidence="11">
    <location>
        <begin position="565"/>
        <end position="580"/>
    </location>
</feature>
<evidence type="ECO:0000256" key="2">
    <source>
        <dbReference type="ARBA" id="ARBA00009986"/>
    </source>
</evidence>
<feature type="region of interest" description="Disordered" evidence="11">
    <location>
        <begin position="560"/>
        <end position="601"/>
    </location>
</feature>
<keyword evidence="5" id="KW-0520">NAD</keyword>
<evidence type="ECO:0000256" key="8">
    <source>
        <dbReference type="ARBA" id="ARBA00048142"/>
    </source>
</evidence>
<dbReference type="InterPro" id="IPR005931">
    <property type="entry name" value="P5CDH/ALDH4A1"/>
</dbReference>
<dbReference type="UniPathway" id="UPA00261">
    <property type="reaction ID" value="UER00374"/>
</dbReference>
<evidence type="ECO:0000256" key="6">
    <source>
        <dbReference type="ARBA" id="ARBA00023062"/>
    </source>
</evidence>
<dbReference type="PROSITE" id="PS00687">
    <property type="entry name" value="ALDEHYDE_DEHYDR_GLU"/>
    <property type="match status" value="1"/>
</dbReference>
<organism evidence="13 14">
    <name type="scientific">Frankia torreyi</name>
    <dbReference type="NCBI Taxonomy" id="1856"/>
    <lineage>
        <taxon>Bacteria</taxon>
        <taxon>Bacillati</taxon>
        <taxon>Actinomycetota</taxon>
        <taxon>Actinomycetes</taxon>
        <taxon>Frankiales</taxon>
        <taxon>Frankiaceae</taxon>
        <taxon>Frankia</taxon>
    </lineage>
</organism>
<dbReference type="FunFam" id="3.40.309.10:FF:000005">
    <property type="entry name" value="1-pyrroline-5-carboxylate dehydrogenase 1"/>
    <property type="match status" value="1"/>
</dbReference>
<dbReference type="Pfam" id="PF00171">
    <property type="entry name" value="Aldedh"/>
    <property type="match status" value="1"/>
</dbReference>
<comment type="pathway">
    <text evidence="1">Amino-acid degradation; L-proline degradation into L-glutamate; L-glutamate from L-proline: step 2/2.</text>
</comment>
<feature type="active site" evidence="9">
    <location>
        <position position="296"/>
    </location>
</feature>
<dbReference type="PROSITE" id="PS00070">
    <property type="entry name" value="ALDEHYDE_DEHYDR_CYS"/>
    <property type="match status" value="1"/>
</dbReference>
<dbReference type="GO" id="GO:0009898">
    <property type="term" value="C:cytoplasmic side of plasma membrane"/>
    <property type="evidence" value="ECO:0007669"/>
    <property type="project" value="TreeGrafter"/>
</dbReference>
<feature type="region of interest" description="Disordered" evidence="11">
    <location>
        <begin position="1"/>
        <end position="25"/>
    </location>
</feature>
<evidence type="ECO:0000256" key="5">
    <source>
        <dbReference type="ARBA" id="ARBA00023027"/>
    </source>
</evidence>
<feature type="compositionally biased region" description="Low complexity" evidence="11">
    <location>
        <begin position="581"/>
        <end position="601"/>
    </location>
</feature>
<dbReference type="FunFam" id="3.40.605.10:FF:000006">
    <property type="entry name" value="1-pyrroline-5-carboxylate dehydrogenase"/>
    <property type="match status" value="1"/>
</dbReference>
<dbReference type="AlphaFoldDB" id="A0A0D8BJV5"/>
<evidence type="ECO:0000256" key="11">
    <source>
        <dbReference type="SAM" id="MobiDB-lite"/>
    </source>
</evidence>
<dbReference type="GO" id="GO:0004657">
    <property type="term" value="F:proline dehydrogenase activity"/>
    <property type="evidence" value="ECO:0007669"/>
    <property type="project" value="UniProtKB-ARBA"/>
</dbReference>
<dbReference type="Proteomes" id="UP000032545">
    <property type="component" value="Unassembled WGS sequence"/>
</dbReference>
<reference evidence="14" key="1">
    <citation type="submission" date="2015-02" db="EMBL/GenBank/DDBJ databases">
        <title>Draft Genome of Frankia sp. CpI1-S.</title>
        <authorList>
            <person name="Oshone R.T."/>
            <person name="Ngom M."/>
            <person name="Ghodhbane-Gtari F."/>
            <person name="Gtari M."/>
            <person name="Morris K."/>
            <person name="Thomas K."/>
            <person name="Sen A."/>
            <person name="Tisa L.S."/>
        </authorList>
    </citation>
    <scope>NUCLEOTIDE SEQUENCE [LARGE SCALE GENOMIC DNA]</scope>
    <source>
        <strain evidence="14">CpI1-S</strain>
    </source>
</reference>
<keyword evidence="6" id="KW-0642">Proline metabolism</keyword>
<dbReference type="EMBL" id="JYFN01000007">
    <property type="protein sequence ID" value="KJE24279.1"/>
    <property type="molecule type" value="Genomic_DNA"/>
</dbReference>
<dbReference type="SUPFAM" id="SSF53720">
    <property type="entry name" value="ALDH-like"/>
    <property type="match status" value="1"/>
</dbReference>
<sequence>MLAGVSAGSVPVADNEPVRTYAPGSAQRAGLRRALLRLGGDHLDLTNTIGGHHRPGGGPPRDVVQPHAHRRVLGTLRESTHADAAAAVAAAKQAAGPWRELGFTGRAAVFLRAADALAGPWRDTVNAATMLGQSKTCQQAEIDAACELIDFWRFNVMFAAELHDAQPRSAAGEWNRLDLRPLEGFVYAVTPFNFTAIAGNLPTAPALMGNTVVWKPAPTQAFAAHFLMRLLEAAGLPPGVINLVGGSGEPVSDVVFSDPDLAGVHFTGSVAVFTRLWRAVADNLDGYRSYPRIVGETGGKDFVVAHPSADVDVLRTALVRGAFEYSGQKCSAASRAYVPASLWRRMDAELAAATEALSVGDVNDFDHFTGAVIDARAYARLAAACTRAASDSTVTVLAGAQCDDAVGWFVRPTILVGTDPGREWFTRELFGPILSVHVYDDSRPGAWDDVLRLVDRTSPYALTGAVVATDRAAIARAEDALRFAAGNFYINDKPTGAVIGRQPFGGARRSGTDDKAGSAQNLLRWVSSRVVKENLCPPVVHDYPHMGGGGVASGLAATARAAGRAAGGGSSGGSGGGGGVADRAPGPDGADPPADTRGGCP</sequence>
<comment type="catalytic activity">
    <reaction evidence="8">
        <text>L-glutamate 5-semialdehyde + NAD(+) + H2O = L-glutamate + NADH + 2 H(+)</text>
        <dbReference type="Rhea" id="RHEA:30235"/>
        <dbReference type="ChEBI" id="CHEBI:15377"/>
        <dbReference type="ChEBI" id="CHEBI:15378"/>
        <dbReference type="ChEBI" id="CHEBI:29985"/>
        <dbReference type="ChEBI" id="CHEBI:57540"/>
        <dbReference type="ChEBI" id="CHEBI:57945"/>
        <dbReference type="ChEBI" id="CHEBI:58066"/>
        <dbReference type="EC" id="1.2.1.88"/>
    </reaction>
</comment>